<keyword evidence="9" id="KW-0762">Sugar transport</keyword>
<feature type="transmembrane region" description="Helical" evidence="7">
    <location>
        <begin position="88"/>
        <end position="114"/>
    </location>
</feature>
<dbReference type="AlphaFoldDB" id="A0A1H8YHR1"/>
<dbReference type="InterPro" id="IPR035906">
    <property type="entry name" value="MetI-like_sf"/>
</dbReference>
<keyword evidence="2 7" id="KW-0813">Transport</keyword>
<evidence type="ECO:0000256" key="6">
    <source>
        <dbReference type="ARBA" id="ARBA00023136"/>
    </source>
</evidence>
<dbReference type="Pfam" id="PF00528">
    <property type="entry name" value="BPD_transp_1"/>
    <property type="match status" value="1"/>
</dbReference>
<gene>
    <name evidence="9" type="ORF">SAMN04489732_116116</name>
</gene>
<comment type="subcellular location">
    <subcellularLocation>
        <location evidence="1 7">Cell membrane</location>
        <topology evidence="1 7">Multi-pass membrane protein</topology>
    </subcellularLocation>
</comment>
<feature type="transmembrane region" description="Helical" evidence="7">
    <location>
        <begin position="126"/>
        <end position="151"/>
    </location>
</feature>
<dbReference type="GO" id="GO:0055085">
    <property type="term" value="P:transmembrane transport"/>
    <property type="evidence" value="ECO:0007669"/>
    <property type="project" value="InterPro"/>
</dbReference>
<evidence type="ECO:0000256" key="1">
    <source>
        <dbReference type="ARBA" id="ARBA00004651"/>
    </source>
</evidence>
<comment type="similarity">
    <text evidence="7">Belongs to the binding-protein-dependent transport system permease family.</text>
</comment>
<evidence type="ECO:0000256" key="5">
    <source>
        <dbReference type="ARBA" id="ARBA00022989"/>
    </source>
</evidence>
<keyword evidence="6 7" id="KW-0472">Membrane</keyword>
<name>A0A1H8YHR1_9PSEU</name>
<dbReference type="STRING" id="394193.SAMN04489732_116116"/>
<feature type="transmembrane region" description="Helical" evidence="7">
    <location>
        <begin position="29"/>
        <end position="47"/>
    </location>
</feature>
<dbReference type="PROSITE" id="PS50928">
    <property type="entry name" value="ABC_TM1"/>
    <property type="match status" value="1"/>
</dbReference>
<protein>
    <submittedName>
        <fullName evidence="9">Multiple sugar transport system permease protein</fullName>
    </submittedName>
</protein>
<evidence type="ECO:0000313" key="9">
    <source>
        <dbReference type="EMBL" id="SEP51561.1"/>
    </source>
</evidence>
<evidence type="ECO:0000259" key="8">
    <source>
        <dbReference type="PROSITE" id="PS50928"/>
    </source>
</evidence>
<dbReference type="EMBL" id="FOEF01000016">
    <property type="protein sequence ID" value="SEP51561.1"/>
    <property type="molecule type" value="Genomic_DNA"/>
</dbReference>
<proteinExistence type="inferred from homology"/>
<keyword evidence="10" id="KW-1185">Reference proteome</keyword>
<feature type="transmembrane region" description="Helical" evidence="7">
    <location>
        <begin position="255"/>
        <end position="277"/>
    </location>
</feature>
<keyword evidence="3" id="KW-1003">Cell membrane</keyword>
<evidence type="ECO:0000256" key="7">
    <source>
        <dbReference type="RuleBase" id="RU363032"/>
    </source>
</evidence>
<feature type="transmembrane region" description="Helical" evidence="7">
    <location>
        <begin position="199"/>
        <end position="221"/>
    </location>
</feature>
<dbReference type="GO" id="GO:0005886">
    <property type="term" value="C:plasma membrane"/>
    <property type="evidence" value="ECO:0007669"/>
    <property type="project" value="UniProtKB-SubCell"/>
</dbReference>
<keyword evidence="5 7" id="KW-1133">Transmembrane helix</keyword>
<organism evidence="9 10">
    <name type="scientific">Amycolatopsis saalfeldensis</name>
    <dbReference type="NCBI Taxonomy" id="394193"/>
    <lineage>
        <taxon>Bacteria</taxon>
        <taxon>Bacillati</taxon>
        <taxon>Actinomycetota</taxon>
        <taxon>Actinomycetes</taxon>
        <taxon>Pseudonocardiales</taxon>
        <taxon>Pseudonocardiaceae</taxon>
        <taxon>Amycolatopsis</taxon>
    </lineage>
</organism>
<sequence length="293" mass="31681">MAVLTPEAPPAPVRPAGPGRRGWGRAPKYVLAGVLVLVFLTPFYIMVRNALMTRPQVSSPDWSWLPDPLSWVNFHDLFADPSVPMGHALLNSLVIAVITAPVGTMFGSMAGYALARIDVPGRRAVFTYVLVTLMIPQSVTFVPTFVVVGAMGGVNTTWGIIAPNLFSAFTVILFRNFYLRFPAEIEEAGRLDGLGYLGVYRRLVLPNSGSMIASLGALMFIESWNSFLWPLVIGQDPSSWTAQIALSTFLTAQTINLPALFAGALVTIAPLVAMFLVAQRFIVRGIAASGLKE</sequence>
<feature type="domain" description="ABC transmembrane type-1" evidence="8">
    <location>
        <begin position="89"/>
        <end position="278"/>
    </location>
</feature>
<dbReference type="Gene3D" id="1.10.3720.10">
    <property type="entry name" value="MetI-like"/>
    <property type="match status" value="1"/>
</dbReference>
<evidence type="ECO:0000256" key="4">
    <source>
        <dbReference type="ARBA" id="ARBA00022692"/>
    </source>
</evidence>
<dbReference type="Proteomes" id="UP000198582">
    <property type="component" value="Unassembled WGS sequence"/>
</dbReference>
<accession>A0A1H8YHR1</accession>
<dbReference type="PANTHER" id="PTHR43744">
    <property type="entry name" value="ABC TRANSPORTER PERMEASE PROTEIN MG189-RELATED-RELATED"/>
    <property type="match status" value="1"/>
</dbReference>
<evidence type="ECO:0000313" key="10">
    <source>
        <dbReference type="Proteomes" id="UP000198582"/>
    </source>
</evidence>
<dbReference type="RefSeq" id="WP_245787586.1">
    <property type="nucleotide sequence ID" value="NZ_FOEF01000016.1"/>
</dbReference>
<evidence type="ECO:0000256" key="2">
    <source>
        <dbReference type="ARBA" id="ARBA00022448"/>
    </source>
</evidence>
<dbReference type="CDD" id="cd06261">
    <property type="entry name" value="TM_PBP2"/>
    <property type="match status" value="1"/>
</dbReference>
<feature type="transmembrane region" description="Helical" evidence="7">
    <location>
        <begin position="157"/>
        <end position="178"/>
    </location>
</feature>
<dbReference type="PANTHER" id="PTHR43744:SF12">
    <property type="entry name" value="ABC TRANSPORTER PERMEASE PROTEIN MG189-RELATED"/>
    <property type="match status" value="1"/>
</dbReference>
<dbReference type="SUPFAM" id="SSF161098">
    <property type="entry name" value="MetI-like"/>
    <property type="match status" value="1"/>
</dbReference>
<evidence type="ECO:0000256" key="3">
    <source>
        <dbReference type="ARBA" id="ARBA00022475"/>
    </source>
</evidence>
<reference evidence="9 10" key="1">
    <citation type="submission" date="2016-10" db="EMBL/GenBank/DDBJ databases">
        <authorList>
            <person name="de Groot N.N."/>
        </authorList>
    </citation>
    <scope>NUCLEOTIDE SEQUENCE [LARGE SCALE GENOMIC DNA]</scope>
    <source>
        <strain evidence="9 10">DSM 44993</strain>
    </source>
</reference>
<dbReference type="InterPro" id="IPR000515">
    <property type="entry name" value="MetI-like"/>
</dbReference>
<keyword evidence="4 7" id="KW-0812">Transmembrane</keyword>